<comment type="caution">
    <text evidence="10">The sequence shown here is derived from an EMBL/GenBank/DDBJ whole genome shotgun (WGS) entry which is preliminary data.</text>
</comment>
<evidence type="ECO:0000256" key="3">
    <source>
        <dbReference type="ARBA" id="ARBA00013208"/>
    </source>
</evidence>
<dbReference type="EC" id="3.4.21.89" evidence="3"/>
<dbReference type="CDD" id="cd06530">
    <property type="entry name" value="S26_SPase_I"/>
    <property type="match status" value="1"/>
</dbReference>
<feature type="transmembrane region" description="Helical" evidence="8">
    <location>
        <begin position="12"/>
        <end position="43"/>
    </location>
</feature>
<dbReference type="PROSITE" id="PS00761">
    <property type="entry name" value="SPASE_I_3"/>
    <property type="match status" value="1"/>
</dbReference>
<dbReference type="PANTHER" id="PTHR43390">
    <property type="entry name" value="SIGNAL PEPTIDASE I"/>
    <property type="match status" value="1"/>
</dbReference>
<evidence type="ECO:0000313" key="10">
    <source>
        <dbReference type="EMBL" id="RRD93200.1"/>
    </source>
</evidence>
<organism evidence="10 11">
    <name type="scientific">Prevotella heparinolytica</name>
    <dbReference type="NCBI Taxonomy" id="28113"/>
    <lineage>
        <taxon>Bacteria</taxon>
        <taxon>Pseudomonadati</taxon>
        <taxon>Bacteroidota</taxon>
        <taxon>Bacteroidia</taxon>
        <taxon>Bacteroidales</taxon>
        <taxon>Bacteroidaceae</taxon>
        <taxon>Bacteroides</taxon>
    </lineage>
</organism>
<dbReference type="PRINTS" id="PR00727">
    <property type="entry name" value="LEADERPTASE"/>
</dbReference>
<dbReference type="Gene3D" id="2.10.109.10">
    <property type="entry name" value="Umud Fragment, subunit A"/>
    <property type="match status" value="2"/>
</dbReference>
<evidence type="ECO:0000256" key="7">
    <source>
        <dbReference type="PIRSR" id="PIRSR600223-1"/>
    </source>
</evidence>
<dbReference type="InterPro" id="IPR036286">
    <property type="entry name" value="LexA/Signal_pep-like_sf"/>
</dbReference>
<keyword evidence="11" id="KW-1185">Reference proteome</keyword>
<evidence type="ECO:0000256" key="8">
    <source>
        <dbReference type="SAM" id="Phobius"/>
    </source>
</evidence>
<dbReference type="AlphaFoldDB" id="A0A3P2AG72"/>
<dbReference type="GO" id="GO:0006465">
    <property type="term" value="P:signal peptide processing"/>
    <property type="evidence" value="ECO:0007669"/>
    <property type="project" value="InterPro"/>
</dbReference>
<keyword evidence="8" id="KW-1133">Transmembrane helix</keyword>
<name>A0A3P2AG72_9BACE</name>
<dbReference type="Proteomes" id="UP000279562">
    <property type="component" value="Unassembled WGS sequence"/>
</dbReference>
<dbReference type="CDD" id="cd06462">
    <property type="entry name" value="Peptidase_S24_S26"/>
    <property type="match status" value="1"/>
</dbReference>
<protein>
    <recommendedName>
        <fullName evidence="4">Signal peptidase I</fullName>
        <ecNumber evidence="3">3.4.21.89</ecNumber>
    </recommendedName>
    <alternativeName>
        <fullName evidence="6">Leader peptidase I</fullName>
    </alternativeName>
</protein>
<keyword evidence="8" id="KW-0812">Transmembrane</keyword>
<dbReference type="PANTHER" id="PTHR43390:SF1">
    <property type="entry name" value="CHLOROPLAST PROCESSING PEPTIDASE"/>
    <property type="match status" value="1"/>
</dbReference>
<dbReference type="GO" id="GO:0004252">
    <property type="term" value="F:serine-type endopeptidase activity"/>
    <property type="evidence" value="ECO:0007669"/>
    <property type="project" value="InterPro"/>
</dbReference>
<dbReference type="RefSeq" id="WP_125238121.1">
    <property type="nucleotide sequence ID" value="NZ_JBGZNK010000271.1"/>
</dbReference>
<feature type="active site" evidence="7">
    <location>
        <position position="94"/>
    </location>
</feature>
<evidence type="ECO:0000256" key="6">
    <source>
        <dbReference type="ARBA" id="ARBA00029906"/>
    </source>
</evidence>
<accession>A0A3P2AG72</accession>
<dbReference type="GO" id="GO:0016020">
    <property type="term" value="C:membrane"/>
    <property type="evidence" value="ECO:0007669"/>
    <property type="project" value="InterPro"/>
</dbReference>
<comment type="catalytic activity">
    <reaction evidence="1">
        <text>Cleavage of hydrophobic, N-terminal signal or leader sequences from secreted and periplasmic proteins.</text>
        <dbReference type="EC" id="3.4.21.89"/>
    </reaction>
</comment>
<dbReference type="InterPro" id="IPR019758">
    <property type="entry name" value="Pept_S26A_signal_pept_1_CS"/>
</dbReference>
<dbReference type="Pfam" id="PF10502">
    <property type="entry name" value="Peptidase_S26"/>
    <property type="match status" value="3"/>
</dbReference>
<feature type="domain" description="Peptidase S26" evidence="9">
    <location>
        <begin position="197"/>
        <end position="275"/>
    </location>
</feature>
<reference evidence="10 11" key="1">
    <citation type="submission" date="2018-11" db="EMBL/GenBank/DDBJ databases">
        <title>Genomes From Bacteria Associated with the Canine Oral Cavity: a Test Case for Automated Genome-Based Taxonomic Assignment.</title>
        <authorList>
            <person name="Coil D.A."/>
            <person name="Jospin G."/>
            <person name="Darling A.E."/>
            <person name="Wallis C."/>
            <person name="Davis I.J."/>
            <person name="Harris S."/>
            <person name="Eisen J.A."/>
            <person name="Holcombe L.J."/>
            <person name="O'Flynn C."/>
        </authorList>
    </citation>
    <scope>NUCLEOTIDE SEQUENCE [LARGE SCALE GENOMIC DNA]</scope>
    <source>
        <strain evidence="10 11">OH1047_COT-310</strain>
    </source>
</reference>
<keyword evidence="5" id="KW-0378">Hydrolase</keyword>
<evidence type="ECO:0000256" key="1">
    <source>
        <dbReference type="ARBA" id="ARBA00000677"/>
    </source>
</evidence>
<gene>
    <name evidence="10" type="ORF">EII33_00960</name>
</gene>
<evidence type="ECO:0000313" key="11">
    <source>
        <dbReference type="Proteomes" id="UP000279562"/>
    </source>
</evidence>
<dbReference type="GO" id="GO:0009003">
    <property type="term" value="F:signal peptidase activity"/>
    <property type="evidence" value="ECO:0007669"/>
    <property type="project" value="UniProtKB-EC"/>
</dbReference>
<feature type="active site" evidence="7">
    <location>
        <position position="244"/>
    </location>
</feature>
<evidence type="ECO:0000256" key="4">
    <source>
        <dbReference type="ARBA" id="ARBA00019232"/>
    </source>
</evidence>
<feature type="domain" description="Peptidase S26" evidence="9">
    <location>
        <begin position="64"/>
        <end position="169"/>
    </location>
</feature>
<dbReference type="EMBL" id="RQYF01000002">
    <property type="protein sequence ID" value="RRD93200.1"/>
    <property type="molecule type" value="Genomic_DNA"/>
</dbReference>
<feature type="domain" description="Peptidase S26" evidence="9">
    <location>
        <begin position="435"/>
        <end position="470"/>
    </location>
</feature>
<dbReference type="SUPFAM" id="SSF51306">
    <property type="entry name" value="LexA/Signal peptidase"/>
    <property type="match status" value="2"/>
</dbReference>
<evidence type="ECO:0000256" key="5">
    <source>
        <dbReference type="ARBA" id="ARBA00022801"/>
    </source>
</evidence>
<sequence>MRKATRAQWIKFAIAALLYLLFLVWVRSWWGLIVLPFIFDVYISKKISWGWWKKVRNPAVRSVMSWVDAIVFALVAVYFVNIYVFQNYQIPSSSLEKSLLVGDFLYVSKMSYGPRVPNTPLSMPLAQHTLPILNCKSYIEWPQWKYKRVPGFGRVQRNDIVVFNFPAGDTVATNFQQTDFYSLAYEEGKRIYPNKVNMDSLTQDRQRTVYELYYNAGRNLIRSNPQMYGDIVVRPVDRRENYVKRCIGLPGDTLQIKGGQVYINGTPVVNPQEMQFNYFVQTTGPYIPEEMFIELGISKDDRMLMSSDLNWEEGLLDMGLDRRDAQGRLTPVYHLPLTRKMYDTLSGNKKLVSRIVKEPDLYSGQMYPLNLHTGWTRDDYGPVWIPANGATVRLTADNLPLYERCITAYEGNRLELKPDGIYINGRKTDTYTFKMDYYWMMGDNRHNSADSRYWGFVPEDHVVGKPIVVWLSLDKDRGWLDGKIRWNRIFKWVDNIK</sequence>
<comment type="similarity">
    <text evidence="2">Belongs to the peptidase S26 family.</text>
</comment>
<dbReference type="InterPro" id="IPR000223">
    <property type="entry name" value="Pept_S26A_signal_pept_1"/>
</dbReference>
<dbReference type="InterPro" id="IPR019533">
    <property type="entry name" value="Peptidase_S26"/>
</dbReference>
<keyword evidence="8" id="KW-0472">Membrane</keyword>
<feature type="transmembrane region" description="Helical" evidence="8">
    <location>
        <begin position="63"/>
        <end position="85"/>
    </location>
</feature>
<proteinExistence type="inferred from homology"/>
<evidence type="ECO:0000256" key="2">
    <source>
        <dbReference type="ARBA" id="ARBA00009370"/>
    </source>
</evidence>
<evidence type="ECO:0000259" key="9">
    <source>
        <dbReference type="Pfam" id="PF10502"/>
    </source>
</evidence>